<sequence>MYNEFLAAVEAGASQLYSVLYHPPVSLQSTG</sequence>
<dbReference type="Proteomes" id="UP000095283">
    <property type="component" value="Unplaced"/>
</dbReference>
<organism evidence="1 2">
    <name type="scientific">Heterorhabditis bacteriophora</name>
    <name type="common">Entomopathogenic nematode worm</name>
    <dbReference type="NCBI Taxonomy" id="37862"/>
    <lineage>
        <taxon>Eukaryota</taxon>
        <taxon>Metazoa</taxon>
        <taxon>Ecdysozoa</taxon>
        <taxon>Nematoda</taxon>
        <taxon>Chromadorea</taxon>
        <taxon>Rhabditida</taxon>
        <taxon>Rhabditina</taxon>
        <taxon>Rhabditomorpha</taxon>
        <taxon>Strongyloidea</taxon>
        <taxon>Heterorhabditidae</taxon>
        <taxon>Heterorhabditis</taxon>
    </lineage>
</organism>
<dbReference type="WBParaSite" id="Hba_12709">
    <property type="protein sequence ID" value="Hba_12709"/>
    <property type="gene ID" value="Hba_12709"/>
</dbReference>
<name>A0A1I7X576_HETBA</name>
<dbReference type="AlphaFoldDB" id="A0A1I7X576"/>
<evidence type="ECO:0000313" key="1">
    <source>
        <dbReference type="Proteomes" id="UP000095283"/>
    </source>
</evidence>
<accession>A0A1I7X576</accession>
<proteinExistence type="predicted"/>
<keyword evidence="1" id="KW-1185">Reference proteome</keyword>
<evidence type="ECO:0000313" key="2">
    <source>
        <dbReference type="WBParaSite" id="Hba_12709"/>
    </source>
</evidence>
<reference evidence="2" key="1">
    <citation type="submission" date="2016-11" db="UniProtKB">
        <authorList>
            <consortium name="WormBaseParasite"/>
        </authorList>
    </citation>
    <scope>IDENTIFICATION</scope>
</reference>
<protein>
    <submittedName>
        <fullName evidence="2">Radical SAM protein</fullName>
    </submittedName>
</protein>